<sequence>MVLRNEVSYKLTKNTNDTLVEYHKKIHYVDAKANTYDWTDKEQQCKKLQEESVQDINGEEAKDYMSAPMKTLAPPPSRNAIGVVPQPTTPHHVGGGLVVDSCTVFPPYSDDSSSIFPPMTLYNLSSSPSFIQPFGDCFCNKRQEMAPIFSLPFTNMPTPTECGVDVGMGMGYMVADMR</sequence>
<organism evidence="1 2">
    <name type="scientific">Fusarium coffeatum</name>
    <dbReference type="NCBI Taxonomy" id="231269"/>
    <lineage>
        <taxon>Eukaryota</taxon>
        <taxon>Fungi</taxon>
        <taxon>Dikarya</taxon>
        <taxon>Ascomycota</taxon>
        <taxon>Pezizomycotina</taxon>
        <taxon>Sordariomycetes</taxon>
        <taxon>Hypocreomycetidae</taxon>
        <taxon>Hypocreales</taxon>
        <taxon>Nectriaceae</taxon>
        <taxon>Fusarium</taxon>
        <taxon>Fusarium incarnatum-equiseti species complex</taxon>
    </lineage>
</organism>
<dbReference type="EMBL" id="QKXC01000018">
    <property type="protein sequence ID" value="RBR26532.1"/>
    <property type="molecule type" value="Genomic_DNA"/>
</dbReference>
<evidence type="ECO:0000313" key="1">
    <source>
        <dbReference type="EMBL" id="RBR26532.1"/>
    </source>
</evidence>
<reference evidence="1 2" key="1">
    <citation type="submission" date="2018-06" db="EMBL/GenBank/DDBJ databases">
        <title>Fusarium incarnatum-equiseti species complex species 28.</title>
        <authorList>
            <person name="Gardiner D.M."/>
        </authorList>
    </citation>
    <scope>NUCLEOTIDE SEQUENCE [LARGE SCALE GENOMIC DNA]</scope>
    <source>
        <strain evidence="1 2">FIESC_28</strain>
    </source>
</reference>
<keyword evidence="2" id="KW-1185">Reference proteome</keyword>
<dbReference type="GeneID" id="41990096"/>
<proteinExistence type="predicted"/>
<dbReference type="RefSeq" id="XP_031021123.1">
    <property type="nucleotide sequence ID" value="XM_031154800.1"/>
</dbReference>
<accession>A0A366SC45</accession>
<evidence type="ECO:0000313" key="2">
    <source>
        <dbReference type="Proteomes" id="UP000253153"/>
    </source>
</evidence>
<dbReference type="AlphaFoldDB" id="A0A366SC45"/>
<name>A0A366SC45_9HYPO</name>
<dbReference type="OrthoDB" id="5352472at2759"/>
<comment type="caution">
    <text evidence="1">The sequence shown here is derived from an EMBL/GenBank/DDBJ whole genome shotgun (WGS) entry which is preliminary data.</text>
</comment>
<protein>
    <submittedName>
        <fullName evidence="1">Uncharacterized protein</fullName>
    </submittedName>
</protein>
<dbReference type="Proteomes" id="UP000253153">
    <property type="component" value="Unassembled WGS sequence"/>
</dbReference>
<gene>
    <name evidence="1" type="ORF">FIESC28_00649</name>
</gene>